<dbReference type="NCBIfam" id="TIGR04393">
    <property type="entry name" value="rpt_T5SS_PEPC"/>
    <property type="match status" value="3"/>
</dbReference>
<feature type="signal peptide" evidence="1">
    <location>
        <begin position="1"/>
        <end position="26"/>
    </location>
</feature>
<protein>
    <recommendedName>
        <fullName evidence="4">Autotransporter-associated beta strand repeat protein</fullName>
    </recommendedName>
</protein>
<proteinExistence type="predicted"/>
<evidence type="ECO:0000313" key="3">
    <source>
        <dbReference type="Proteomes" id="UP000319852"/>
    </source>
</evidence>
<dbReference type="NCBIfam" id="TIGR02595">
    <property type="entry name" value="PEP_CTERM"/>
    <property type="match status" value="1"/>
</dbReference>
<dbReference type="OrthoDB" id="260372at2"/>
<keyword evidence="3" id="KW-1185">Reference proteome</keyword>
<accession>A0A517MS06</accession>
<dbReference type="EMBL" id="CP036263">
    <property type="protein sequence ID" value="QDS97661.1"/>
    <property type="molecule type" value="Genomic_DNA"/>
</dbReference>
<organism evidence="2 3">
    <name type="scientific">Adhaeretor mobilis</name>
    <dbReference type="NCBI Taxonomy" id="1930276"/>
    <lineage>
        <taxon>Bacteria</taxon>
        <taxon>Pseudomonadati</taxon>
        <taxon>Planctomycetota</taxon>
        <taxon>Planctomycetia</taxon>
        <taxon>Pirellulales</taxon>
        <taxon>Lacipirellulaceae</taxon>
        <taxon>Adhaeretor</taxon>
    </lineage>
</organism>
<dbReference type="Proteomes" id="UP000319852">
    <property type="component" value="Chromosome"/>
</dbReference>
<reference evidence="2 3" key="1">
    <citation type="submission" date="2019-02" db="EMBL/GenBank/DDBJ databases">
        <title>Deep-cultivation of Planctomycetes and their phenomic and genomic characterization uncovers novel biology.</title>
        <authorList>
            <person name="Wiegand S."/>
            <person name="Jogler M."/>
            <person name="Boedeker C."/>
            <person name="Pinto D."/>
            <person name="Vollmers J."/>
            <person name="Rivas-Marin E."/>
            <person name="Kohn T."/>
            <person name="Peeters S.H."/>
            <person name="Heuer A."/>
            <person name="Rast P."/>
            <person name="Oberbeckmann S."/>
            <person name="Bunk B."/>
            <person name="Jeske O."/>
            <person name="Meyerdierks A."/>
            <person name="Storesund J.E."/>
            <person name="Kallscheuer N."/>
            <person name="Luecker S."/>
            <person name="Lage O.M."/>
            <person name="Pohl T."/>
            <person name="Merkel B.J."/>
            <person name="Hornburger P."/>
            <person name="Mueller R.-W."/>
            <person name="Bruemmer F."/>
            <person name="Labrenz M."/>
            <person name="Spormann A.M."/>
            <person name="Op den Camp H."/>
            <person name="Overmann J."/>
            <person name="Amann R."/>
            <person name="Jetten M.S.M."/>
            <person name="Mascher T."/>
            <person name="Medema M.H."/>
            <person name="Devos D.P."/>
            <person name="Kaster A.-K."/>
            <person name="Ovreas L."/>
            <person name="Rohde M."/>
            <person name="Galperin M.Y."/>
            <person name="Jogler C."/>
        </authorList>
    </citation>
    <scope>NUCLEOTIDE SEQUENCE [LARGE SCALE GENOMIC DNA]</scope>
    <source>
        <strain evidence="2 3">HG15A2</strain>
    </source>
</reference>
<dbReference type="InterPro" id="IPR013424">
    <property type="entry name" value="Ice-binding_C"/>
</dbReference>
<dbReference type="KEGG" id="amob:HG15A2_09250"/>
<dbReference type="RefSeq" id="WP_145058218.1">
    <property type="nucleotide sequence ID" value="NZ_CP036263.1"/>
</dbReference>
<dbReference type="InterPro" id="IPR030895">
    <property type="entry name" value="T5SS_PEPC_rpt"/>
</dbReference>
<keyword evidence="1" id="KW-0732">Signal</keyword>
<evidence type="ECO:0000313" key="2">
    <source>
        <dbReference type="EMBL" id="QDS97661.1"/>
    </source>
</evidence>
<gene>
    <name evidence="2" type="ORF">HG15A2_09250</name>
</gene>
<name>A0A517MS06_9BACT</name>
<dbReference type="AlphaFoldDB" id="A0A517MS06"/>
<evidence type="ECO:0008006" key="4">
    <source>
        <dbReference type="Google" id="ProtNLM"/>
    </source>
</evidence>
<sequence length="1023" mass="104559" precursor="true">MLKRKRYLILVFGLVAIFKSVQPAHAAQTVYNDEAAYLADLATMGYVSAADGFESNNFWGLLETDSAPNVTNQGITWTGLGGGVTLNHGDDRSGQWALESTPPGSPFDGFLATANEPLFGFGGWFRSGNAGSGGQNDVSAFLNGSPGEFDGFGVPTSNYVFWGVIDTAGIGSLQFETEPVDPPEPGSGDPIDPSKTFYLDDFTFGFATAPSRREPGTRWNSTTGGTYATGSNWNGDATPLPTDNALFHLGSATPYTVNFSQGGAVSQTVVANDKVAFDLGGFQFNVLQANITRESLIVAERPGDVGELTLSNGTIAGVNAVVAHSTNSTGLLTVNDGATVSLTGTMRVGSGGNGTLDINAGGKVTSGGSGIAYGGIVGQLDGTGTVNVSGAGARWDTASFSPIAVGLGGTGTLNVSDGAFVTASTVVAGAKAGNGLVNEPTGMGTINVSGAGTLLSGTLTIAQDGPASMNVTDSARLSGSGGTIAVSADADVLLDGPDTSWTINIGGSSRGTLNVGVGDQIGSFASFPPPPLLTGTLTIQNGASVVAEETFIGKTRKGKGILTVTGPGSSWSSGSQFSGNTFIGHEGDGELNVLDGANIQTGQAMIGRHGLRDQLRGVANISGVGSTWTTPSAIWVGFNNDPQIYSGAGLFVAEGVLNVTEGGTVSSSQLGLASRKISIGKVNISGDGSAISTNSVSFGKTSTTTFTFGSNAEMTIADGGLLDVMNNIDVHHGLLTLDGGTINATSLRLHGAQLINPNDPNETGDTTVALTGTGQINANIENEGGHVEPGLSAGVLNVLGDYTQLIEGTLSIELGGIDNSDSLSPQYDQLSIDGIAMLGGALDVSLLDLGSGVFAPQLGDTFGFLSATGGFGGMFDEVNLPPLPTGLDWQLSPGGQSLFLNVVSSYTADFDDDGDVDGDDLSLWEESFGMNANADADLDGDSDGNDFLAWQREFAPSPSTSVALAIPEPSTLLLLLLALTYGTTFREHRQVPKLLAPCGLLVALFGATYCFAAVERYKTETEY</sequence>
<feature type="chain" id="PRO_5022230630" description="Autotransporter-associated beta strand repeat protein" evidence="1">
    <location>
        <begin position="27"/>
        <end position="1023"/>
    </location>
</feature>
<evidence type="ECO:0000256" key="1">
    <source>
        <dbReference type="SAM" id="SignalP"/>
    </source>
</evidence>